<dbReference type="EMBL" id="FZNY01000014">
    <property type="protein sequence ID" value="SNS39870.1"/>
    <property type="molecule type" value="Genomic_DNA"/>
</dbReference>
<dbReference type="RefSeq" id="WP_089374049.1">
    <property type="nucleotide sequence ID" value="NZ_BMEP01000004.1"/>
</dbReference>
<dbReference type="Proteomes" id="UP000198379">
    <property type="component" value="Unassembled WGS sequence"/>
</dbReference>
<protein>
    <submittedName>
        <fullName evidence="2">Uncharacterized protein</fullName>
    </submittedName>
</protein>
<keyword evidence="1" id="KW-1133">Transmembrane helix</keyword>
<keyword evidence="1" id="KW-0812">Transmembrane</keyword>
<keyword evidence="3" id="KW-1185">Reference proteome</keyword>
<proteinExistence type="predicted"/>
<organism evidence="2 3">
    <name type="scientific">Dokdonia pacifica</name>
    <dbReference type="NCBI Taxonomy" id="1627892"/>
    <lineage>
        <taxon>Bacteria</taxon>
        <taxon>Pseudomonadati</taxon>
        <taxon>Bacteroidota</taxon>
        <taxon>Flavobacteriia</taxon>
        <taxon>Flavobacteriales</taxon>
        <taxon>Flavobacteriaceae</taxon>
        <taxon>Dokdonia</taxon>
    </lineage>
</organism>
<evidence type="ECO:0000256" key="1">
    <source>
        <dbReference type="SAM" id="Phobius"/>
    </source>
</evidence>
<gene>
    <name evidence="2" type="ORF">SAMN06265376_11413</name>
</gene>
<reference evidence="2 3" key="1">
    <citation type="submission" date="2017-06" db="EMBL/GenBank/DDBJ databases">
        <authorList>
            <person name="Kim H.J."/>
            <person name="Triplett B.A."/>
        </authorList>
    </citation>
    <scope>NUCLEOTIDE SEQUENCE [LARGE SCALE GENOMIC DNA]</scope>
    <source>
        <strain evidence="2 3">DSM 25597</strain>
    </source>
</reference>
<dbReference type="OrthoDB" id="676730at2"/>
<feature type="transmembrane region" description="Helical" evidence="1">
    <location>
        <begin position="9"/>
        <end position="27"/>
    </location>
</feature>
<sequence>MNKKKRTRYLLIAVILIYGAVIARFFMLSNDGDYSLPTNELVASFKPTSYDVKENFTINNDYRDPFLGTLIRDNKNTSSDSRKEITNKKEAYFPAITYLGIISDAGSSKKVLSLRINAKEYVIKEGNTVDSIQVISGNRQSLLVSYKGKRKRITISD</sequence>
<evidence type="ECO:0000313" key="3">
    <source>
        <dbReference type="Proteomes" id="UP000198379"/>
    </source>
</evidence>
<name>A0A239E555_9FLAO</name>
<dbReference type="AlphaFoldDB" id="A0A239E555"/>
<evidence type="ECO:0000313" key="2">
    <source>
        <dbReference type="EMBL" id="SNS39870.1"/>
    </source>
</evidence>
<keyword evidence="1" id="KW-0472">Membrane</keyword>
<accession>A0A239E555</accession>